<dbReference type="InterPro" id="IPR055647">
    <property type="entry name" value="DUF7223"/>
</dbReference>
<evidence type="ECO:0000313" key="3">
    <source>
        <dbReference type="EMBL" id="THV03676.1"/>
    </source>
</evidence>
<sequence length="548" mass="57824">MSFYTLALLSLLSSAAYGFTNDWRQPCFDGQCVHSTDLGSFKIWGSPNAITDITAAAGWEILNCDPNALTQDIRLVSYVCANPDGCSHFYQSSGPVGKLVRLPQNCGGSAFTRISRNWVHEDQSLPANLARSLRRRDGTTPDVQGLALDTDFAAVDPAQNGNVSIAIEGSNVPGAVESTEVTPAPARRSRLRRRDLHKDFFNKRFNANTTKDLPPVDVDQTFPIFEDKISCPASGSIPAFDASIKADVVANAHAVISLGAAATGTIIPPKLNEFGVFVGLNADLKGTLELVGSASGTADSGKINLFEVDIPGLSFPGILTLGPSFKIQGQATANLDIDANLSVALAYHVDNAQLFVYLSIYLSIFPPSDDAASNGGFSPLDSPLKLSVSPSVNSSATVTAHFIPTIDIGVSAFGGHAEATIFLDLDASVSTTLSLNASAVASVTTDGDKNASAIVNGCVDVGAGLDVNAGADGSFFSLFDETTQVNLFSKKFELFKKCLGTSTSTKRDLEVRSLPAAPFYHHKRDLACPALDPANLVSIAEEDIPADR</sequence>
<keyword evidence="4" id="KW-1185">Reference proteome</keyword>
<dbReference type="Proteomes" id="UP000297245">
    <property type="component" value="Unassembled WGS sequence"/>
</dbReference>
<proteinExistence type="predicted"/>
<organism evidence="3 4">
    <name type="scientific">Dendrothele bispora (strain CBS 962.96)</name>
    <dbReference type="NCBI Taxonomy" id="1314807"/>
    <lineage>
        <taxon>Eukaryota</taxon>
        <taxon>Fungi</taxon>
        <taxon>Dikarya</taxon>
        <taxon>Basidiomycota</taxon>
        <taxon>Agaricomycotina</taxon>
        <taxon>Agaricomycetes</taxon>
        <taxon>Agaricomycetidae</taxon>
        <taxon>Agaricales</taxon>
        <taxon>Agaricales incertae sedis</taxon>
        <taxon>Dendrothele</taxon>
    </lineage>
</organism>
<protein>
    <recommendedName>
        <fullName evidence="2">DUF7223 domain-containing protein</fullName>
    </recommendedName>
</protein>
<feature type="signal peptide" evidence="1">
    <location>
        <begin position="1"/>
        <end position="18"/>
    </location>
</feature>
<evidence type="ECO:0000313" key="4">
    <source>
        <dbReference type="Proteomes" id="UP000297245"/>
    </source>
</evidence>
<dbReference type="EMBL" id="ML179064">
    <property type="protein sequence ID" value="THV03676.1"/>
    <property type="molecule type" value="Genomic_DNA"/>
</dbReference>
<evidence type="ECO:0000256" key="1">
    <source>
        <dbReference type="SAM" id="SignalP"/>
    </source>
</evidence>
<reference evidence="3 4" key="1">
    <citation type="journal article" date="2019" name="Nat. Ecol. Evol.">
        <title>Megaphylogeny resolves global patterns of mushroom evolution.</title>
        <authorList>
            <person name="Varga T."/>
            <person name="Krizsan K."/>
            <person name="Foldi C."/>
            <person name="Dima B."/>
            <person name="Sanchez-Garcia M."/>
            <person name="Sanchez-Ramirez S."/>
            <person name="Szollosi G.J."/>
            <person name="Szarkandi J.G."/>
            <person name="Papp V."/>
            <person name="Albert L."/>
            <person name="Andreopoulos W."/>
            <person name="Angelini C."/>
            <person name="Antonin V."/>
            <person name="Barry K.W."/>
            <person name="Bougher N.L."/>
            <person name="Buchanan P."/>
            <person name="Buyck B."/>
            <person name="Bense V."/>
            <person name="Catcheside P."/>
            <person name="Chovatia M."/>
            <person name="Cooper J."/>
            <person name="Damon W."/>
            <person name="Desjardin D."/>
            <person name="Finy P."/>
            <person name="Geml J."/>
            <person name="Haridas S."/>
            <person name="Hughes K."/>
            <person name="Justo A."/>
            <person name="Karasinski D."/>
            <person name="Kautmanova I."/>
            <person name="Kiss B."/>
            <person name="Kocsube S."/>
            <person name="Kotiranta H."/>
            <person name="LaButti K.M."/>
            <person name="Lechner B.E."/>
            <person name="Liimatainen K."/>
            <person name="Lipzen A."/>
            <person name="Lukacs Z."/>
            <person name="Mihaltcheva S."/>
            <person name="Morgado L.N."/>
            <person name="Niskanen T."/>
            <person name="Noordeloos M.E."/>
            <person name="Ohm R.A."/>
            <person name="Ortiz-Santana B."/>
            <person name="Ovrebo C."/>
            <person name="Racz N."/>
            <person name="Riley R."/>
            <person name="Savchenko A."/>
            <person name="Shiryaev A."/>
            <person name="Soop K."/>
            <person name="Spirin V."/>
            <person name="Szebenyi C."/>
            <person name="Tomsovsky M."/>
            <person name="Tulloss R.E."/>
            <person name="Uehling J."/>
            <person name="Grigoriev I.V."/>
            <person name="Vagvolgyi C."/>
            <person name="Papp T."/>
            <person name="Martin F.M."/>
            <person name="Miettinen O."/>
            <person name="Hibbett D.S."/>
            <person name="Nagy L.G."/>
        </authorList>
    </citation>
    <scope>NUCLEOTIDE SEQUENCE [LARGE SCALE GENOMIC DNA]</scope>
    <source>
        <strain evidence="3 4">CBS 962.96</strain>
    </source>
</reference>
<feature type="chain" id="PRO_5020722073" description="DUF7223 domain-containing protein" evidence="1">
    <location>
        <begin position="19"/>
        <end position="548"/>
    </location>
</feature>
<dbReference type="OrthoDB" id="73875at2759"/>
<dbReference type="AlphaFoldDB" id="A0A4V4HHQ4"/>
<keyword evidence="1" id="KW-0732">Signal</keyword>
<dbReference type="Pfam" id="PF23865">
    <property type="entry name" value="DUF7223"/>
    <property type="match status" value="1"/>
</dbReference>
<feature type="domain" description="DUF7223" evidence="2">
    <location>
        <begin position="279"/>
        <end position="499"/>
    </location>
</feature>
<name>A0A4V4HHQ4_DENBC</name>
<evidence type="ECO:0000259" key="2">
    <source>
        <dbReference type="Pfam" id="PF23865"/>
    </source>
</evidence>
<accession>A0A4V4HHQ4</accession>
<gene>
    <name evidence="3" type="ORF">K435DRAFT_911850</name>
</gene>